<feature type="transmembrane region" description="Helical" evidence="8">
    <location>
        <begin position="41"/>
        <end position="65"/>
    </location>
</feature>
<accession>A0A7C8IHS0</accession>
<comment type="similarity">
    <text evidence="6">Belongs to the SAT4 family.</text>
</comment>
<evidence type="ECO:0000256" key="3">
    <source>
        <dbReference type="ARBA" id="ARBA00022989"/>
    </source>
</evidence>
<keyword evidence="2 8" id="KW-0812">Transmembrane</keyword>
<dbReference type="InterPro" id="IPR052337">
    <property type="entry name" value="SAT4-like"/>
</dbReference>
<dbReference type="InterPro" id="IPR049326">
    <property type="entry name" value="Rhodopsin_dom_fungi"/>
</dbReference>
<dbReference type="GO" id="GO:0043386">
    <property type="term" value="P:mycotoxin biosynthetic process"/>
    <property type="evidence" value="ECO:0007669"/>
    <property type="project" value="InterPro"/>
</dbReference>
<dbReference type="OrthoDB" id="2496787at2759"/>
<evidence type="ECO:0000256" key="5">
    <source>
        <dbReference type="ARBA" id="ARBA00035112"/>
    </source>
</evidence>
<dbReference type="Pfam" id="PF20684">
    <property type="entry name" value="Fung_rhodopsin"/>
    <property type="match status" value="1"/>
</dbReference>
<feature type="transmembrane region" description="Helical" evidence="8">
    <location>
        <begin position="319"/>
        <end position="340"/>
    </location>
</feature>
<organism evidence="10 11">
    <name type="scientific">Xylaria multiplex</name>
    <dbReference type="NCBI Taxonomy" id="323545"/>
    <lineage>
        <taxon>Eukaryota</taxon>
        <taxon>Fungi</taxon>
        <taxon>Dikarya</taxon>
        <taxon>Ascomycota</taxon>
        <taxon>Pezizomycotina</taxon>
        <taxon>Sordariomycetes</taxon>
        <taxon>Xylariomycetidae</taxon>
        <taxon>Xylariales</taxon>
        <taxon>Xylariaceae</taxon>
        <taxon>Xylaria</taxon>
    </lineage>
</organism>
<feature type="transmembrane region" description="Helical" evidence="8">
    <location>
        <begin position="398"/>
        <end position="416"/>
    </location>
</feature>
<evidence type="ECO:0000313" key="11">
    <source>
        <dbReference type="Proteomes" id="UP000481858"/>
    </source>
</evidence>
<evidence type="ECO:0000256" key="1">
    <source>
        <dbReference type="ARBA" id="ARBA00004141"/>
    </source>
</evidence>
<name>A0A7C8IHS0_9PEZI</name>
<comment type="subcellular location">
    <subcellularLocation>
        <location evidence="1">Membrane</location>
        <topology evidence="1">Multi-pass membrane protein</topology>
    </subcellularLocation>
</comment>
<feature type="transmembrane region" description="Helical" evidence="8">
    <location>
        <begin position="484"/>
        <end position="504"/>
    </location>
</feature>
<feature type="transmembrane region" description="Helical" evidence="8">
    <location>
        <begin position="436"/>
        <end position="464"/>
    </location>
</feature>
<dbReference type="GO" id="GO:0016020">
    <property type="term" value="C:membrane"/>
    <property type="evidence" value="ECO:0007669"/>
    <property type="project" value="UniProtKB-SubCell"/>
</dbReference>
<evidence type="ECO:0000256" key="7">
    <source>
        <dbReference type="SAM" id="MobiDB-lite"/>
    </source>
</evidence>
<evidence type="ECO:0000256" key="4">
    <source>
        <dbReference type="ARBA" id="ARBA00023136"/>
    </source>
</evidence>
<sequence>MNLPERTLEATRLMGDVESVSLEEELDTYGKTMRRGRKHKGILTCVRIYAAILHVIILVLVGALLSNGFFDVGRSPYQLRHSWSPVEAFVEYEVSTEHSTDPGHYSVYSGPPSEEQEEAWDRLITPVYFNISRDELVRAGESFENIIELTEGGYPASLGVYHELHCLRNLRLYVFRDRYYPNLTESQDRYLRGHLDHCLETLRISSMCRGNTAINSYKWDTDTIDKPLTKSNSRSVCIKWSSIEDWSYSRSVSYIPPIMDPNGPALEPPEGIESNFDNPSNGNTLVVAVLSVSLAISSLFLLIRGLAKGVYLKKFEVEDAVIVPAYIFFVAFSVYIYRIAATTGFFVHAWDIRFGDLAEFYHNFFYVTNFYLATMIFLKSAILMEWVRLFVPGKTRNVFFWTCYTVATLNALYYTANIIVENVSCTPKAFWWDKSLTGHCLNGTVLALTSATVNLAFDIVILILPQKVIWTLNMSTSRRLGVSVVFVIGLLAVVLAAVRLSSAVTYIKEADYTYNLAPQCCNKALLQTAEMTAGILVFTIPAMPKPLAYVMQRASFSVEKLVGSKRGKSGIGSSSGEGSHFSSGRKKSHTSFEQPIEEQSLVKLAGFAAILNTQYKGAF</sequence>
<comment type="similarity">
    <text evidence="5">Belongs to the ustYa family.</text>
</comment>
<dbReference type="Pfam" id="PF11807">
    <property type="entry name" value="UstYa"/>
    <property type="match status" value="1"/>
</dbReference>
<gene>
    <name evidence="10" type="ORF">GQX73_g9773</name>
</gene>
<keyword evidence="3 8" id="KW-1133">Transmembrane helix</keyword>
<evidence type="ECO:0000256" key="6">
    <source>
        <dbReference type="ARBA" id="ARBA00038359"/>
    </source>
</evidence>
<dbReference type="PANTHER" id="PTHR33048">
    <property type="entry name" value="PTH11-LIKE INTEGRAL MEMBRANE PROTEIN (AFU_ORTHOLOGUE AFUA_5G11245)"/>
    <property type="match status" value="1"/>
</dbReference>
<dbReference type="InParanoid" id="A0A7C8IHS0"/>
<feature type="transmembrane region" description="Helical" evidence="8">
    <location>
        <begin position="285"/>
        <end position="307"/>
    </location>
</feature>
<protein>
    <recommendedName>
        <fullName evidence="9">Rhodopsin domain-containing protein</fullName>
    </recommendedName>
</protein>
<feature type="transmembrane region" description="Helical" evidence="8">
    <location>
        <begin position="360"/>
        <end position="378"/>
    </location>
</feature>
<proteinExistence type="inferred from homology"/>
<evidence type="ECO:0000256" key="2">
    <source>
        <dbReference type="ARBA" id="ARBA00022692"/>
    </source>
</evidence>
<comment type="caution">
    <text evidence="10">The sequence shown here is derived from an EMBL/GenBank/DDBJ whole genome shotgun (WGS) entry which is preliminary data.</text>
</comment>
<dbReference type="EMBL" id="WUBL01000181">
    <property type="protein sequence ID" value="KAF2963800.1"/>
    <property type="molecule type" value="Genomic_DNA"/>
</dbReference>
<feature type="region of interest" description="Disordered" evidence="7">
    <location>
        <begin position="565"/>
        <end position="589"/>
    </location>
</feature>
<keyword evidence="4 8" id="KW-0472">Membrane</keyword>
<dbReference type="PANTHER" id="PTHR33048:SF158">
    <property type="entry name" value="MEMBRANE PROTEIN PTH11-LIKE, PUTATIVE-RELATED"/>
    <property type="match status" value="1"/>
</dbReference>
<dbReference type="Proteomes" id="UP000481858">
    <property type="component" value="Unassembled WGS sequence"/>
</dbReference>
<evidence type="ECO:0000256" key="8">
    <source>
        <dbReference type="SAM" id="Phobius"/>
    </source>
</evidence>
<dbReference type="InterPro" id="IPR021765">
    <property type="entry name" value="UstYa-like"/>
</dbReference>
<keyword evidence="11" id="KW-1185">Reference proteome</keyword>
<dbReference type="AlphaFoldDB" id="A0A7C8IHS0"/>
<evidence type="ECO:0000313" key="10">
    <source>
        <dbReference type="EMBL" id="KAF2963800.1"/>
    </source>
</evidence>
<reference evidence="10 11" key="1">
    <citation type="submission" date="2019-12" db="EMBL/GenBank/DDBJ databases">
        <title>Draft genome sequence of the ascomycete Xylaria multiplex DSM 110363.</title>
        <authorList>
            <person name="Buettner E."/>
            <person name="Kellner H."/>
        </authorList>
    </citation>
    <scope>NUCLEOTIDE SEQUENCE [LARGE SCALE GENOMIC DNA]</scope>
    <source>
        <strain evidence="10 11">DSM 110363</strain>
    </source>
</reference>
<feature type="domain" description="Rhodopsin" evidence="9">
    <location>
        <begin position="304"/>
        <end position="547"/>
    </location>
</feature>
<evidence type="ECO:0000259" key="9">
    <source>
        <dbReference type="Pfam" id="PF20684"/>
    </source>
</evidence>